<evidence type="ECO:0000256" key="1">
    <source>
        <dbReference type="SAM" id="MobiDB-lite"/>
    </source>
</evidence>
<comment type="caution">
    <text evidence="2">The sequence shown here is derived from an EMBL/GenBank/DDBJ whole genome shotgun (WGS) entry which is preliminary data.</text>
</comment>
<proteinExistence type="predicted"/>
<protein>
    <submittedName>
        <fullName evidence="2">Uncharacterized protein</fullName>
    </submittedName>
</protein>
<sequence length="93" mass="10085">MREQHGATALVDTDDGVRIVRPHLILRPRGGMRRLLMTRSDLVEDAEAAELTLSEFLRANAASIDTDLNAVLDNETQPVSSSTPPARAEPGHA</sequence>
<organism evidence="2 3">
    <name type="scientific">Dactylosporangium matsuzakiense</name>
    <dbReference type="NCBI Taxonomy" id="53360"/>
    <lineage>
        <taxon>Bacteria</taxon>
        <taxon>Bacillati</taxon>
        <taxon>Actinomycetota</taxon>
        <taxon>Actinomycetes</taxon>
        <taxon>Micromonosporales</taxon>
        <taxon>Micromonosporaceae</taxon>
        <taxon>Dactylosporangium</taxon>
    </lineage>
</organism>
<evidence type="ECO:0000313" key="2">
    <source>
        <dbReference type="EMBL" id="GLL07657.1"/>
    </source>
</evidence>
<reference evidence="2" key="2">
    <citation type="submission" date="2023-01" db="EMBL/GenBank/DDBJ databases">
        <authorList>
            <person name="Sun Q."/>
            <person name="Evtushenko L."/>
        </authorList>
    </citation>
    <scope>NUCLEOTIDE SEQUENCE</scope>
    <source>
        <strain evidence="2">VKM Ac-1321</strain>
    </source>
</reference>
<reference evidence="2" key="1">
    <citation type="journal article" date="2014" name="Int. J. Syst. Evol. Microbiol.">
        <title>Complete genome sequence of Corynebacterium casei LMG S-19264T (=DSM 44701T), isolated from a smear-ripened cheese.</title>
        <authorList>
            <consortium name="US DOE Joint Genome Institute (JGI-PGF)"/>
            <person name="Walter F."/>
            <person name="Albersmeier A."/>
            <person name="Kalinowski J."/>
            <person name="Ruckert C."/>
        </authorList>
    </citation>
    <scope>NUCLEOTIDE SEQUENCE</scope>
    <source>
        <strain evidence="2">VKM Ac-1321</strain>
    </source>
</reference>
<dbReference type="EMBL" id="BSFP01000105">
    <property type="protein sequence ID" value="GLL07657.1"/>
    <property type="molecule type" value="Genomic_DNA"/>
</dbReference>
<dbReference type="Proteomes" id="UP001143480">
    <property type="component" value="Unassembled WGS sequence"/>
</dbReference>
<accession>A0A9W6KUW4</accession>
<keyword evidence="3" id="KW-1185">Reference proteome</keyword>
<evidence type="ECO:0000313" key="3">
    <source>
        <dbReference type="Proteomes" id="UP001143480"/>
    </source>
</evidence>
<dbReference type="AlphaFoldDB" id="A0A9W6KUW4"/>
<feature type="region of interest" description="Disordered" evidence="1">
    <location>
        <begin position="73"/>
        <end position="93"/>
    </location>
</feature>
<name>A0A9W6KUW4_9ACTN</name>
<gene>
    <name evidence="2" type="ORF">GCM10017581_094110</name>
</gene>
<feature type="compositionally biased region" description="Polar residues" evidence="1">
    <location>
        <begin position="74"/>
        <end position="84"/>
    </location>
</feature>